<dbReference type="InterPro" id="IPR037079">
    <property type="entry name" value="AF2212/PG0164-like_sf"/>
</dbReference>
<accession>A0A1E5XHX7</accession>
<gene>
    <name evidence="1" type="ORF">VW23_005735</name>
</gene>
<evidence type="ECO:0000313" key="1">
    <source>
        <dbReference type="EMBL" id="OEO28208.1"/>
    </source>
</evidence>
<dbReference type="Proteomes" id="UP000095463">
    <property type="component" value="Unassembled WGS sequence"/>
</dbReference>
<sequence>MKFTTTILLSGNNTGIIVPPAVRDALNGGKNPLVVVTLAGHTWRSKVATMGEYLLVGVSAEIRGITGVKGNETHEVELTLDDQPRVVEAPGDLQAALDADPVALAAWNKLAPSHKKAHVTAIEGAKAPETRLRRVQKAIEMLTT</sequence>
<dbReference type="SUPFAM" id="SSF141694">
    <property type="entry name" value="AF2212/PG0164-like"/>
    <property type="match status" value="1"/>
</dbReference>
<dbReference type="AlphaFoldDB" id="A0A1E5XHX7"/>
<dbReference type="Gene3D" id="2.40.30.100">
    <property type="entry name" value="AF2212/PG0164-like"/>
    <property type="match status" value="1"/>
</dbReference>
<organism evidence="1 2">
    <name type="scientific">Devosia insulae DS-56</name>
    <dbReference type="NCBI Taxonomy" id="1116389"/>
    <lineage>
        <taxon>Bacteria</taxon>
        <taxon>Pseudomonadati</taxon>
        <taxon>Pseudomonadota</taxon>
        <taxon>Alphaproteobacteria</taxon>
        <taxon>Hyphomicrobiales</taxon>
        <taxon>Devosiaceae</taxon>
        <taxon>Devosia</taxon>
    </lineage>
</organism>
<dbReference type="Pfam" id="PF08922">
    <property type="entry name" value="DUF1905"/>
    <property type="match status" value="1"/>
</dbReference>
<proteinExistence type="predicted"/>
<protein>
    <recommendedName>
        <fullName evidence="3">DUF1905 domain-containing protein</fullName>
    </recommendedName>
</protein>
<dbReference type="EMBL" id="LAJE02000387">
    <property type="protein sequence ID" value="OEO28208.1"/>
    <property type="molecule type" value="Genomic_DNA"/>
</dbReference>
<dbReference type="OrthoDB" id="2604865at2"/>
<keyword evidence="2" id="KW-1185">Reference proteome</keyword>
<comment type="caution">
    <text evidence="1">The sequence shown here is derived from an EMBL/GenBank/DDBJ whole genome shotgun (WGS) entry which is preliminary data.</text>
</comment>
<name>A0A1E5XHX7_9HYPH</name>
<reference evidence="1 2" key="1">
    <citation type="journal article" date="2015" name="Genome Announc.">
        <title>Genome Assemblies of Three Soil-Associated Devosia species: D. insulae, D. limi, and D. soli.</title>
        <authorList>
            <person name="Hassan Y.I."/>
            <person name="Lepp D."/>
            <person name="Zhou T."/>
        </authorList>
    </citation>
    <scope>NUCLEOTIDE SEQUENCE [LARGE SCALE GENOMIC DNA]</scope>
    <source>
        <strain evidence="1 2">DS-56</strain>
    </source>
</reference>
<evidence type="ECO:0008006" key="3">
    <source>
        <dbReference type="Google" id="ProtNLM"/>
    </source>
</evidence>
<dbReference type="Pfam" id="PF13376">
    <property type="entry name" value="OmdA"/>
    <property type="match status" value="1"/>
</dbReference>
<evidence type="ECO:0000313" key="2">
    <source>
        <dbReference type="Proteomes" id="UP000095463"/>
    </source>
</evidence>
<dbReference type="RefSeq" id="WP_069912447.1">
    <property type="nucleotide sequence ID" value="NZ_LAJE02000387.1"/>
</dbReference>
<dbReference type="InterPro" id="IPR015018">
    <property type="entry name" value="DUF1905"/>
</dbReference>